<accession>A0ABM9MUG8</accession>
<gene>
    <name evidence="2" type="ORF">R54839_PPFHFPJH_00884</name>
</gene>
<keyword evidence="3" id="KW-1185">Reference proteome</keyword>
<sequence length="77" mass="9144">MLYTWLKIAWAFLNLLVYPFLFLLAYHGRFSVTVTIVSASLFFLLSNACFIAIIYFQYKSRPKDPFDNRSVTEKHRE</sequence>
<keyword evidence="1" id="KW-0472">Membrane</keyword>
<dbReference type="Proteomes" id="UP001314261">
    <property type="component" value="Unassembled WGS sequence"/>
</dbReference>
<name>A0ABM9MUG8_9LACO</name>
<keyword evidence="1" id="KW-1133">Transmembrane helix</keyword>
<keyword evidence="1" id="KW-0812">Transmembrane</keyword>
<feature type="transmembrane region" description="Helical" evidence="1">
    <location>
        <begin position="32"/>
        <end position="56"/>
    </location>
</feature>
<protein>
    <submittedName>
        <fullName evidence="2">Uncharacterized protein</fullName>
    </submittedName>
</protein>
<dbReference type="EMBL" id="CAUZLR010000005">
    <property type="protein sequence ID" value="CAK1240795.1"/>
    <property type="molecule type" value="Genomic_DNA"/>
</dbReference>
<dbReference type="RefSeq" id="WP_187753456.1">
    <property type="nucleotide sequence ID" value="NZ_CAUZLK010000002.1"/>
</dbReference>
<evidence type="ECO:0000313" key="3">
    <source>
        <dbReference type="Proteomes" id="UP001314261"/>
    </source>
</evidence>
<reference evidence="2 3" key="1">
    <citation type="submission" date="2023-10" db="EMBL/GenBank/DDBJ databases">
        <authorList>
            <person name="Botero Cardona J."/>
        </authorList>
    </citation>
    <scope>NUCLEOTIDE SEQUENCE [LARGE SCALE GENOMIC DNA]</scope>
    <source>
        <strain evidence="2 3">R-54839</strain>
    </source>
</reference>
<proteinExistence type="predicted"/>
<organism evidence="2 3">
    <name type="scientific">Fructobacillus fructosus</name>
    <dbReference type="NCBI Taxonomy" id="1631"/>
    <lineage>
        <taxon>Bacteria</taxon>
        <taxon>Bacillati</taxon>
        <taxon>Bacillota</taxon>
        <taxon>Bacilli</taxon>
        <taxon>Lactobacillales</taxon>
        <taxon>Lactobacillaceae</taxon>
        <taxon>Fructobacillus</taxon>
    </lineage>
</organism>
<evidence type="ECO:0000313" key="2">
    <source>
        <dbReference type="EMBL" id="CAK1240795.1"/>
    </source>
</evidence>
<evidence type="ECO:0000256" key="1">
    <source>
        <dbReference type="SAM" id="Phobius"/>
    </source>
</evidence>
<feature type="transmembrane region" description="Helical" evidence="1">
    <location>
        <begin position="7"/>
        <end position="26"/>
    </location>
</feature>
<comment type="caution">
    <text evidence="2">The sequence shown here is derived from an EMBL/GenBank/DDBJ whole genome shotgun (WGS) entry which is preliminary data.</text>
</comment>